<dbReference type="SMART" id="SM00164">
    <property type="entry name" value="TBC"/>
    <property type="match status" value="1"/>
</dbReference>
<keyword evidence="3" id="KW-1185">Reference proteome</keyword>
<organism evidence="2 3">
    <name type="scientific">Durusdinium trenchii</name>
    <dbReference type="NCBI Taxonomy" id="1381693"/>
    <lineage>
        <taxon>Eukaryota</taxon>
        <taxon>Sar</taxon>
        <taxon>Alveolata</taxon>
        <taxon>Dinophyceae</taxon>
        <taxon>Suessiales</taxon>
        <taxon>Symbiodiniaceae</taxon>
        <taxon>Durusdinium</taxon>
    </lineage>
</organism>
<gene>
    <name evidence="2" type="ORF">CCMP2556_LOCUS10069</name>
</gene>
<evidence type="ECO:0000259" key="1">
    <source>
        <dbReference type="PROSITE" id="PS50086"/>
    </source>
</evidence>
<accession>A0ABP0J7N0</accession>
<dbReference type="PROSITE" id="PS50086">
    <property type="entry name" value="TBC_RABGAP"/>
    <property type="match status" value="1"/>
</dbReference>
<feature type="domain" description="Rab-GAP TBC" evidence="1">
    <location>
        <begin position="1"/>
        <end position="125"/>
    </location>
</feature>
<dbReference type="InterPro" id="IPR050302">
    <property type="entry name" value="Rab_GAP_TBC_domain"/>
</dbReference>
<dbReference type="Proteomes" id="UP001642484">
    <property type="component" value="Unassembled WGS sequence"/>
</dbReference>
<sequence length="314" mass="35550">MLFRLLRSLAIRLSEIGYCQSLNFVIATMILVFPEDELSAFNCALALLLRHALVDLYRPKFQKLEVVLWQFDRLVEGFLPKIHAALTRHGVSSEYYAIQWFLTLYASDLPQHMVRRIWDRFLVAGWRVIAQVGLVLLYRIQDILQDMDTCQALVFLKRFTRNAKFTADELLDTAATFKVSHRMLSALEAAYAWNEPSQLTVIKDLNSGQVHWTVQAASFEETDEHEVCSSGCMSGRRLQGKVLPFLLHNLDTGETTMMEKAFSQYKGEMHQQARAKAGPVQAGPSSAEMPGVSAELETPAGSFWMQCLVGIDPN</sequence>
<dbReference type="PANTHER" id="PTHR47219:SF9">
    <property type="entry name" value="GTPASE ACTIVATING PROTEIN AND CENTROSOME-ASSOCIATED, ISOFORM B"/>
    <property type="match status" value="1"/>
</dbReference>
<dbReference type="InterPro" id="IPR035969">
    <property type="entry name" value="Rab-GAP_TBC_sf"/>
</dbReference>
<dbReference type="InterPro" id="IPR000195">
    <property type="entry name" value="Rab-GAP-TBC_dom"/>
</dbReference>
<dbReference type="EMBL" id="CAXAMN010004658">
    <property type="protein sequence ID" value="CAK9010425.1"/>
    <property type="molecule type" value="Genomic_DNA"/>
</dbReference>
<dbReference type="Gene3D" id="1.10.8.270">
    <property type="entry name" value="putative rabgap domain of human tbc1 domain family member 14 like domains"/>
    <property type="match status" value="1"/>
</dbReference>
<name>A0ABP0J7N0_9DINO</name>
<dbReference type="Gene3D" id="1.10.472.80">
    <property type="entry name" value="Ypt/Rab-GAP domain of gyp1p, domain 3"/>
    <property type="match status" value="1"/>
</dbReference>
<protein>
    <recommendedName>
        <fullName evidence="1">Rab-GAP TBC domain-containing protein</fullName>
    </recommendedName>
</protein>
<proteinExistence type="predicted"/>
<dbReference type="SUPFAM" id="SSF47923">
    <property type="entry name" value="Ypt/Rab-GAP domain of gyp1p"/>
    <property type="match status" value="2"/>
</dbReference>
<dbReference type="PANTHER" id="PTHR47219">
    <property type="entry name" value="RAB GTPASE-ACTIVATING PROTEIN 1-LIKE"/>
    <property type="match status" value="1"/>
</dbReference>
<evidence type="ECO:0000313" key="3">
    <source>
        <dbReference type="Proteomes" id="UP001642484"/>
    </source>
</evidence>
<dbReference type="Pfam" id="PF00566">
    <property type="entry name" value="RabGAP-TBC"/>
    <property type="match status" value="1"/>
</dbReference>
<comment type="caution">
    <text evidence="2">The sequence shown here is derived from an EMBL/GenBank/DDBJ whole genome shotgun (WGS) entry which is preliminary data.</text>
</comment>
<reference evidence="2 3" key="1">
    <citation type="submission" date="2024-02" db="EMBL/GenBank/DDBJ databases">
        <authorList>
            <person name="Chen Y."/>
            <person name="Shah S."/>
            <person name="Dougan E. K."/>
            <person name="Thang M."/>
            <person name="Chan C."/>
        </authorList>
    </citation>
    <scope>NUCLEOTIDE SEQUENCE [LARGE SCALE GENOMIC DNA]</scope>
</reference>
<evidence type="ECO:0000313" key="2">
    <source>
        <dbReference type="EMBL" id="CAK9010425.1"/>
    </source>
</evidence>